<reference evidence="2 3" key="1">
    <citation type="submission" date="2019-03" db="EMBL/GenBank/DDBJ databases">
        <title>Genomic Encyclopedia of Type Strains, Phase III (KMG-III): the genomes of soil and plant-associated and newly described type strains.</title>
        <authorList>
            <person name="Whitman W."/>
        </authorList>
    </citation>
    <scope>NUCLEOTIDE SEQUENCE [LARGE SCALE GENOMIC DNA]</scope>
    <source>
        <strain evidence="2 3">VKM Ac-2527</strain>
    </source>
</reference>
<keyword evidence="3" id="KW-1185">Reference proteome</keyword>
<feature type="compositionally biased region" description="Polar residues" evidence="1">
    <location>
        <begin position="170"/>
        <end position="180"/>
    </location>
</feature>
<evidence type="ECO:0000256" key="1">
    <source>
        <dbReference type="SAM" id="MobiDB-lite"/>
    </source>
</evidence>
<gene>
    <name evidence="2" type="ORF">EV643_111200</name>
</gene>
<dbReference type="EMBL" id="SNWQ01000011">
    <property type="protein sequence ID" value="TDO46347.1"/>
    <property type="molecule type" value="Genomic_DNA"/>
</dbReference>
<protein>
    <submittedName>
        <fullName evidence="2">Uncharacterized protein</fullName>
    </submittedName>
</protein>
<organism evidence="2 3">
    <name type="scientific">Kribbella caucasensis</name>
    <dbReference type="NCBI Taxonomy" id="2512215"/>
    <lineage>
        <taxon>Bacteria</taxon>
        <taxon>Bacillati</taxon>
        <taxon>Actinomycetota</taxon>
        <taxon>Actinomycetes</taxon>
        <taxon>Propionibacteriales</taxon>
        <taxon>Kribbellaceae</taxon>
        <taxon>Kribbella</taxon>
    </lineage>
</organism>
<dbReference type="Proteomes" id="UP000295388">
    <property type="component" value="Unassembled WGS sequence"/>
</dbReference>
<name>A0A4V3C9N2_9ACTN</name>
<dbReference type="AlphaFoldDB" id="A0A4V3C9N2"/>
<comment type="caution">
    <text evidence="2">The sequence shown here is derived from an EMBL/GenBank/DDBJ whole genome shotgun (WGS) entry which is preliminary data.</text>
</comment>
<feature type="region of interest" description="Disordered" evidence="1">
    <location>
        <begin position="1"/>
        <end position="67"/>
    </location>
</feature>
<feature type="region of interest" description="Disordered" evidence="1">
    <location>
        <begin position="199"/>
        <end position="230"/>
    </location>
</feature>
<evidence type="ECO:0000313" key="3">
    <source>
        <dbReference type="Proteomes" id="UP000295388"/>
    </source>
</evidence>
<evidence type="ECO:0000313" key="2">
    <source>
        <dbReference type="EMBL" id="TDO46347.1"/>
    </source>
</evidence>
<proteinExistence type="predicted"/>
<accession>A0A4V3C9N2</accession>
<feature type="compositionally biased region" description="Basic residues" evidence="1">
    <location>
        <begin position="159"/>
        <end position="168"/>
    </location>
</feature>
<feature type="region of interest" description="Disordered" evidence="1">
    <location>
        <begin position="159"/>
        <end position="181"/>
    </location>
</feature>
<sequence length="230" mass="25432">MARTPGHAHETRPGDHRTTHRRGTPDHDPAARSTRPPRTPDCRTTRRAWTTGPRPRRNTRTPPTRPLWLTRLSGLRIAAQPLPPAHGITRPGDRITRTRRGITCTPPHHPPCRRVLHQAAGQRISRARPGANHVHSFRRSNARLSPACSAALALANHPHHARRTHARLSPRTQPSSSSRITCARPRRTRWIVATHPLALRPGQPHAAPSRPRTACAAAGESSTRLGRLGS</sequence>
<feature type="compositionally biased region" description="Basic and acidic residues" evidence="1">
    <location>
        <begin position="7"/>
        <end position="30"/>
    </location>
</feature>